<feature type="domain" description="USP" evidence="9">
    <location>
        <begin position="713"/>
        <end position="1284"/>
    </location>
</feature>
<reference evidence="10 11" key="1">
    <citation type="submission" date="2018-06" db="EMBL/GenBank/DDBJ databases">
        <title>A transcriptomic atlas of mushroom development highlights an independent origin of complex multicellularity.</title>
        <authorList>
            <consortium name="DOE Joint Genome Institute"/>
            <person name="Krizsan K."/>
            <person name="Almasi E."/>
            <person name="Merenyi Z."/>
            <person name="Sahu N."/>
            <person name="Viragh M."/>
            <person name="Koszo T."/>
            <person name="Mondo S."/>
            <person name="Kiss B."/>
            <person name="Balint B."/>
            <person name="Kues U."/>
            <person name="Barry K."/>
            <person name="Hegedus J.C."/>
            <person name="Henrissat B."/>
            <person name="Johnson J."/>
            <person name="Lipzen A."/>
            <person name="Ohm R."/>
            <person name="Nagy I."/>
            <person name="Pangilinan J."/>
            <person name="Yan J."/>
            <person name="Xiong Y."/>
            <person name="Grigoriev I.V."/>
            <person name="Hibbett D.S."/>
            <person name="Nagy L.G."/>
        </authorList>
    </citation>
    <scope>NUCLEOTIDE SEQUENCE [LARGE SCALE GENOMIC DNA]</scope>
    <source>
        <strain evidence="10 11">SZMC22713</strain>
    </source>
</reference>
<dbReference type="Proteomes" id="UP000294933">
    <property type="component" value="Unassembled WGS sequence"/>
</dbReference>
<dbReference type="InterPro" id="IPR044635">
    <property type="entry name" value="UBP14-like"/>
</dbReference>
<keyword evidence="6" id="KW-0788">Thiol protease</keyword>
<feature type="compositionally biased region" description="Basic and acidic residues" evidence="8">
    <location>
        <begin position="918"/>
        <end position="937"/>
    </location>
</feature>
<feature type="region of interest" description="Disordered" evidence="8">
    <location>
        <begin position="354"/>
        <end position="402"/>
    </location>
</feature>
<feature type="compositionally biased region" description="Low complexity" evidence="8">
    <location>
        <begin position="843"/>
        <end position="870"/>
    </location>
</feature>
<evidence type="ECO:0000256" key="7">
    <source>
        <dbReference type="SAM" id="Coils"/>
    </source>
</evidence>
<gene>
    <name evidence="10" type="ORF">BD410DRAFT_815977</name>
</gene>
<dbReference type="PANTHER" id="PTHR43982">
    <property type="entry name" value="UBIQUITIN CARBOXYL-TERMINAL HYDROLASE"/>
    <property type="match status" value="1"/>
</dbReference>
<evidence type="ECO:0000256" key="6">
    <source>
        <dbReference type="ARBA" id="ARBA00022807"/>
    </source>
</evidence>
<dbReference type="STRING" id="50990.A0A4Y7PVH8"/>
<comment type="catalytic activity">
    <reaction evidence="1">
        <text>Thiol-dependent hydrolysis of ester, thioester, amide, peptide and isopeptide bonds formed by the C-terminal Gly of ubiquitin (a 76-residue protein attached to proteins as an intracellular targeting signal).</text>
        <dbReference type="EC" id="3.4.19.12"/>
    </reaction>
</comment>
<evidence type="ECO:0000313" key="10">
    <source>
        <dbReference type="EMBL" id="TDL19407.1"/>
    </source>
</evidence>
<feature type="region of interest" description="Disordered" evidence="8">
    <location>
        <begin position="98"/>
        <end position="118"/>
    </location>
</feature>
<dbReference type="EMBL" id="ML170197">
    <property type="protein sequence ID" value="TDL19407.1"/>
    <property type="molecule type" value="Genomic_DNA"/>
</dbReference>
<keyword evidence="3" id="KW-0645">Protease</keyword>
<dbReference type="InterPro" id="IPR028889">
    <property type="entry name" value="USP"/>
</dbReference>
<feature type="coiled-coil region" evidence="7">
    <location>
        <begin position="1177"/>
        <end position="1208"/>
    </location>
</feature>
<dbReference type="VEuPathDB" id="FungiDB:BD410DRAFT_815977"/>
<evidence type="ECO:0000256" key="2">
    <source>
        <dbReference type="ARBA" id="ARBA00012759"/>
    </source>
</evidence>
<evidence type="ECO:0000259" key="9">
    <source>
        <dbReference type="PROSITE" id="PS50235"/>
    </source>
</evidence>
<name>A0A4Y7PVH8_9AGAM</name>
<feature type="compositionally biased region" description="Low complexity" evidence="8">
    <location>
        <begin position="372"/>
        <end position="388"/>
    </location>
</feature>
<dbReference type="SUPFAM" id="SSF54001">
    <property type="entry name" value="Cysteine proteinases"/>
    <property type="match status" value="1"/>
</dbReference>
<feature type="compositionally biased region" description="Acidic residues" evidence="8">
    <location>
        <begin position="886"/>
        <end position="896"/>
    </location>
</feature>
<dbReference type="EC" id="3.4.19.12" evidence="2"/>
<feature type="compositionally biased region" description="Polar residues" evidence="8">
    <location>
        <begin position="104"/>
        <end position="118"/>
    </location>
</feature>
<evidence type="ECO:0000256" key="4">
    <source>
        <dbReference type="ARBA" id="ARBA00022786"/>
    </source>
</evidence>
<keyword evidence="11" id="KW-1185">Reference proteome</keyword>
<dbReference type="GO" id="GO:0070628">
    <property type="term" value="F:proteasome binding"/>
    <property type="evidence" value="ECO:0007669"/>
    <property type="project" value="TreeGrafter"/>
</dbReference>
<dbReference type="Pfam" id="PF00443">
    <property type="entry name" value="UCH"/>
    <property type="match status" value="1"/>
</dbReference>
<feature type="compositionally biased region" description="Low complexity" evidence="8">
    <location>
        <begin position="354"/>
        <end position="364"/>
    </location>
</feature>
<dbReference type="InterPro" id="IPR018200">
    <property type="entry name" value="USP_CS"/>
</dbReference>
<dbReference type="PROSITE" id="PS50235">
    <property type="entry name" value="USP_3"/>
    <property type="match status" value="1"/>
</dbReference>
<proteinExistence type="predicted"/>
<protein>
    <recommendedName>
        <fullName evidence="2">ubiquitinyl hydrolase 1</fullName>
        <ecNumber evidence="2">3.4.19.12</ecNumber>
    </recommendedName>
</protein>
<organism evidence="10 11">
    <name type="scientific">Rickenella mellea</name>
    <dbReference type="NCBI Taxonomy" id="50990"/>
    <lineage>
        <taxon>Eukaryota</taxon>
        <taxon>Fungi</taxon>
        <taxon>Dikarya</taxon>
        <taxon>Basidiomycota</taxon>
        <taxon>Agaricomycotina</taxon>
        <taxon>Agaricomycetes</taxon>
        <taxon>Hymenochaetales</taxon>
        <taxon>Rickenellaceae</taxon>
        <taxon>Rickenella</taxon>
    </lineage>
</organism>
<accession>A0A4Y7PVH8</accession>
<dbReference type="InterPro" id="IPR001394">
    <property type="entry name" value="Peptidase_C19_UCH"/>
</dbReference>
<dbReference type="Gene3D" id="3.90.70.10">
    <property type="entry name" value="Cysteine proteinases"/>
    <property type="match status" value="2"/>
</dbReference>
<dbReference type="GO" id="GO:0016579">
    <property type="term" value="P:protein deubiquitination"/>
    <property type="evidence" value="ECO:0007669"/>
    <property type="project" value="InterPro"/>
</dbReference>
<dbReference type="PANTHER" id="PTHR43982:SF6">
    <property type="entry name" value="UBIQUITIN CARBOXYL-TERMINAL HYDROLASE 2-RELATED"/>
    <property type="match status" value="1"/>
</dbReference>
<evidence type="ECO:0000256" key="3">
    <source>
        <dbReference type="ARBA" id="ARBA00022670"/>
    </source>
</evidence>
<evidence type="ECO:0000256" key="1">
    <source>
        <dbReference type="ARBA" id="ARBA00000707"/>
    </source>
</evidence>
<dbReference type="Pfam" id="PF13446">
    <property type="entry name" value="RPT"/>
    <property type="match status" value="1"/>
</dbReference>
<dbReference type="InterPro" id="IPR038765">
    <property type="entry name" value="Papain-like_cys_pep_sf"/>
</dbReference>
<keyword evidence="5" id="KW-0378">Hydrolase</keyword>
<evidence type="ECO:0000256" key="8">
    <source>
        <dbReference type="SAM" id="MobiDB-lite"/>
    </source>
</evidence>
<dbReference type="PROSITE" id="PS00973">
    <property type="entry name" value="USP_2"/>
    <property type="match status" value="1"/>
</dbReference>
<dbReference type="OrthoDB" id="2420415at2759"/>
<dbReference type="GO" id="GO:0004843">
    <property type="term" value="F:cysteine-type deubiquitinase activity"/>
    <property type="evidence" value="ECO:0007669"/>
    <property type="project" value="UniProtKB-EC"/>
</dbReference>
<dbReference type="GO" id="GO:0043161">
    <property type="term" value="P:proteasome-mediated ubiquitin-dependent protein catabolic process"/>
    <property type="evidence" value="ECO:0007669"/>
    <property type="project" value="InterPro"/>
</dbReference>
<dbReference type="PROSITE" id="PS00972">
    <property type="entry name" value="USP_1"/>
    <property type="match status" value="1"/>
</dbReference>
<feature type="region of interest" description="Disordered" evidence="8">
    <location>
        <begin position="815"/>
        <end position="956"/>
    </location>
</feature>
<evidence type="ECO:0000256" key="5">
    <source>
        <dbReference type="ARBA" id="ARBA00022801"/>
    </source>
</evidence>
<evidence type="ECO:0000313" key="11">
    <source>
        <dbReference type="Proteomes" id="UP000294933"/>
    </source>
</evidence>
<dbReference type="CDD" id="cd02666">
    <property type="entry name" value="Peptidase_C19J"/>
    <property type="match status" value="1"/>
</dbReference>
<dbReference type="InterPro" id="IPR025305">
    <property type="entry name" value="UCH_repeat_domain"/>
</dbReference>
<dbReference type="GO" id="GO:0061136">
    <property type="term" value="P:regulation of proteasomal protein catabolic process"/>
    <property type="evidence" value="ECO:0007669"/>
    <property type="project" value="TreeGrafter"/>
</dbReference>
<keyword evidence="4" id="KW-0833">Ubl conjugation pathway</keyword>
<keyword evidence="7" id="KW-0175">Coiled coil</keyword>
<sequence>MEDHWGAPIDPNQTEDWGAHIPNFSESEPWSNIYTSDHIWPPKGVLIDGRDESQEKNWWNALGRMTWKRPGSGILPPLLAERLHNPEHTLFMVSVTPPDINPADSVQPSASSPQPTTQDVLEAVPHPHAYYCRRHNAWALLAWRQSSVFPELALSWEFAHPGARMPSQARRRKTPSCPAGNKTHHFHFYERSVEASSLNPGFNWHAWEQAKDRQERGKGAHRRMTLTGDEYGMKLPLDDNDEKPYLLDLYVCCQCSVYVVASPPTSLIPGVLDSKYVEEFTKSKMENPTVGKSPQESVAGAWETVLRVIEDKLWRGNNRLLSVQGRVFSAKVGWTIASRKIFESLGFMVEFPSHPSSPTGSTHPPSSPPPIQTASSSASTTTTTAKPPMLHPPSTDPTTQEGRDNMQRLLRAWVEISAWLVDYHRRFTNILKERETVPHKLWVKAESARESYQTAIGAHHQQLPRGGLPEILHGREELTEYWTQLGMTATSYDSYLLQYAYLAQCRCDPGGIPKHLTALTKLGEALRYTNDPGVAGIETLIVSERSRGRFTTSDEASAIFTLGFGAENSLKVEFDDDVDEAFIVHAWRDAVKRTWSEGEAGAVRRRELNEAFRIVGESRGTRELRDLWDEDRASGMTPEKAYATLEVPHNVDEEMLLTVYAMRVEDQPSQLNTMKDALKVIAELTGSERIQKFLDTGIDPGVIVHATRPDWPRGLNQLGNTCYLNSLLQYFYTIRDLREALAPLVSASDKFVDDDKLKDDDLKNHRVGGRIVTRREVMRSRKFVSQLANLFHLMENSNQPAVTPSLELAKLALVTSKDEEEDDQDRGGTDSSHSTDATLVDESVAPAVVPAVSSPKAKSSSPPARSPSSVLGKRPRGPVRRRTDMDIDVDGTEDGVADGQERDKDGYVIVEKPQSPTQERDKDGDGDVKMSESDRPKQPPPLPPRPKTQATTNSTSDMMFGKQHDVAECMDNCMFQIETALLQLGELAMPGSDTVIKRSVVKRLFYGKIRQRLSHLNDVGKSKSSIHEREDFFSHLPVNVSEESFDLYDGLSGYFDDVVEFEGKRARMEVTIVELPPILQIQLQRVQFNRETLQPYKSHAYVKFGETISMDRFLSDANPEKKARSEAIQAELNACRDRIQMLTQGKHAPYTDALDHSWDFLSHQQALDLPEVDQPFLDELKREGDFVKEEIDANRSRATQLKEQLEDVWSSETQAEYELTSVFVHRGASPTFGHYFIYQRWLPDYPDSWFKYNDSDVTVVSKEEVLADTTGSTANPYLLVFSRKGSEVIHTVQRVDPMAVENASQS</sequence>